<reference evidence="3 4" key="1">
    <citation type="journal article" date="2013" name="Biodegradation">
        <title>Quantitative proteomic analysis of ibuprofen-degrading Patulibacter sp. strain I11.</title>
        <authorList>
            <person name="Almeida B."/>
            <person name="Kjeldal H."/>
            <person name="Lolas I."/>
            <person name="Knudsen A.D."/>
            <person name="Carvalho G."/>
            <person name="Nielsen K.L."/>
            <person name="Barreto Crespo M.T."/>
            <person name="Stensballe A."/>
            <person name="Nielsen J.L."/>
        </authorList>
    </citation>
    <scope>NUCLEOTIDE SEQUENCE [LARGE SCALE GENOMIC DNA]</scope>
    <source>
        <strain evidence="3 4">I11</strain>
    </source>
</reference>
<evidence type="ECO:0000313" key="3">
    <source>
        <dbReference type="EMBL" id="EHN12656.1"/>
    </source>
</evidence>
<dbReference type="OrthoDB" id="5422112at2"/>
<sequence length="149" mass="15685">MAGAGPHVTPSARAGLLAPPLLLMGLIWFLSAQSDLKTDLGTIDLVLRKCAHVTEFGLLTLLWTRAVDGWRRGGAGGPLALLGRWWGRSLAVGAAIAVVWAAIDEAHQAHVPGRVGTPRDVAIDALGIAAAALLVRWAARRRASRPRPA</sequence>
<feature type="domain" description="VanZ-like" evidence="2">
    <location>
        <begin position="43"/>
        <end position="137"/>
    </location>
</feature>
<dbReference type="Pfam" id="PF04892">
    <property type="entry name" value="VanZ"/>
    <property type="match status" value="1"/>
</dbReference>
<accession>H0E0Z5</accession>
<dbReference type="AlphaFoldDB" id="H0E0Z5"/>
<name>H0E0Z5_9ACTN</name>
<gene>
    <name evidence="3" type="ORF">PAI11_04530</name>
</gene>
<dbReference type="InterPro" id="IPR006976">
    <property type="entry name" value="VanZ-like"/>
</dbReference>
<feature type="transmembrane region" description="Helical" evidence="1">
    <location>
        <begin position="123"/>
        <end position="139"/>
    </location>
</feature>
<protein>
    <recommendedName>
        <fullName evidence="2">VanZ-like domain-containing protein</fullName>
    </recommendedName>
</protein>
<evidence type="ECO:0000259" key="2">
    <source>
        <dbReference type="Pfam" id="PF04892"/>
    </source>
</evidence>
<proteinExistence type="predicted"/>
<organism evidence="3 4">
    <name type="scientific">Patulibacter medicamentivorans</name>
    <dbReference type="NCBI Taxonomy" id="1097667"/>
    <lineage>
        <taxon>Bacteria</taxon>
        <taxon>Bacillati</taxon>
        <taxon>Actinomycetota</taxon>
        <taxon>Thermoleophilia</taxon>
        <taxon>Solirubrobacterales</taxon>
        <taxon>Patulibacteraceae</taxon>
        <taxon>Patulibacter</taxon>
    </lineage>
</organism>
<dbReference type="RefSeq" id="WP_007570425.1">
    <property type="nucleotide sequence ID" value="NZ_AGUD01000014.1"/>
</dbReference>
<keyword evidence="1" id="KW-0472">Membrane</keyword>
<comment type="caution">
    <text evidence="3">The sequence shown here is derived from an EMBL/GenBank/DDBJ whole genome shotgun (WGS) entry which is preliminary data.</text>
</comment>
<dbReference type="EMBL" id="AGUD01000014">
    <property type="protein sequence ID" value="EHN12656.1"/>
    <property type="molecule type" value="Genomic_DNA"/>
</dbReference>
<dbReference type="NCBIfam" id="NF037970">
    <property type="entry name" value="vanZ_1"/>
    <property type="match status" value="1"/>
</dbReference>
<feature type="transmembrane region" description="Helical" evidence="1">
    <location>
        <begin position="12"/>
        <end position="30"/>
    </location>
</feature>
<keyword evidence="1" id="KW-1133">Transmembrane helix</keyword>
<dbReference type="Proteomes" id="UP000005143">
    <property type="component" value="Unassembled WGS sequence"/>
</dbReference>
<evidence type="ECO:0000313" key="4">
    <source>
        <dbReference type="Proteomes" id="UP000005143"/>
    </source>
</evidence>
<keyword evidence="4" id="KW-1185">Reference proteome</keyword>
<evidence type="ECO:0000256" key="1">
    <source>
        <dbReference type="SAM" id="Phobius"/>
    </source>
</evidence>
<keyword evidence="1" id="KW-0812">Transmembrane</keyword>
<feature type="transmembrane region" description="Helical" evidence="1">
    <location>
        <begin position="85"/>
        <end position="103"/>
    </location>
</feature>